<sequence>MVDKENSIIISLNVLQNMPRDTYELCKQFFKSVSQEWDSDSVILDLLTAIIFFNPHRPNLKHKHMVKLHQHIYMHLLKRYLLLRYRTDTVAQMKYASLMKSLINFRVLGQNGGTGKGRQRSVSITEDPEQSVLDRPALSLYSLIALMSYGSIDLFCMRSLPNYDYTHESWTFVMDIYLSMR</sequence>
<keyword evidence="2" id="KW-0804">Transcription</keyword>
<keyword evidence="1" id="KW-0805">Transcription regulation</keyword>
<proteinExistence type="predicted"/>
<dbReference type="EMBL" id="CAJPIZ010005636">
    <property type="protein sequence ID" value="CAG2108798.1"/>
    <property type="molecule type" value="Genomic_DNA"/>
</dbReference>
<dbReference type="AlphaFoldDB" id="A0A7R9KS74"/>
<dbReference type="EMBL" id="OC860211">
    <property type="protein sequence ID" value="CAD7628368.1"/>
    <property type="molecule type" value="Genomic_DNA"/>
</dbReference>
<dbReference type="InterPro" id="IPR035500">
    <property type="entry name" value="NHR-like_dom_sf"/>
</dbReference>
<evidence type="ECO:0000313" key="4">
    <source>
        <dbReference type="EMBL" id="CAD7628368.1"/>
    </source>
</evidence>
<evidence type="ECO:0000256" key="1">
    <source>
        <dbReference type="ARBA" id="ARBA00023015"/>
    </source>
</evidence>
<organism evidence="4">
    <name type="scientific">Medioppia subpectinata</name>
    <dbReference type="NCBI Taxonomy" id="1979941"/>
    <lineage>
        <taxon>Eukaryota</taxon>
        <taxon>Metazoa</taxon>
        <taxon>Ecdysozoa</taxon>
        <taxon>Arthropoda</taxon>
        <taxon>Chelicerata</taxon>
        <taxon>Arachnida</taxon>
        <taxon>Acari</taxon>
        <taxon>Acariformes</taxon>
        <taxon>Sarcoptiformes</taxon>
        <taxon>Oribatida</taxon>
        <taxon>Brachypylina</taxon>
        <taxon>Oppioidea</taxon>
        <taxon>Oppiidae</taxon>
        <taxon>Medioppia</taxon>
    </lineage>
</organism>
<evidence type="ECO:0000313" key="5">
    <source>
        <dbReference type="Proteomes" id="UP000759131"/>
    </source>
</evidence>
<gene>
    <name evidence="4" type="ORF">OSB1V03_LOCUS8790</name>
</gene>
<name>A0A7R9KS74_9ACAR</name>
<evidence type="ECO:0000256" key="2">
    <source>
        <dbReference type="ARBA" id="ARBA00023163"/>
    </source>
</evidence>
<dbReference type="Gene3D" id="1.10.565.10">
    <property type="entry name" value="Retinoid X Receptor"/>
    <property type="match status" value="1"/>
</dbReference>
<keyword evidence="5" id="KW-1185">Reference proteome</keyword>
<evidence type="ECO:0000256" key="3">
    <source>
        <dbReference type="ARBA" id="ARBA00023170"/>
    </source>
</evidence>
<dbReference type="Proteomes" id="UP000759131">
    <property type="component" value="Unassembled WGS sequence"/>
</dbReference>
<protein>
    <submittedName>
        <fullName evidence="4">Uncharacterized protein</fullName>
    </submittedName>
</protein>
<dbReference type="OrthoDB" id="6352325at2759"/>
<reference evidence="4" key="1">
    <citation type="submission" date="2020-11" db="EMBL/GenBank/DDBJ databases">
        <authorList>
            <person name="Tran Van P."/>
        </authorList>
    </citation>
    <scope>NUCLEOTIDE SEQUENCE</scope>
</reference>
<accession>A0A7R9KS74</accession>
<dbReference type="SUPFAM" id="SSF48508">
    <property type="entry name" value="Nuclear receptor ligand-binding domain"/>
    <property type="match status" value="1"/>
</dbReference>
<keyword evidence="3" id="KW-0675">Receptor</keyword>